<reference evidence="3 4" key="1">
    <citation type="submission" date="2017-09" db="EMBL/GenBank/DDBJ databases">
        <title>Depth-based differentiation of microbial function through sediment-hosted aquifers and enrichment of novel symbionts in the deep terrestrial subsurface.</title>
        <authorList>
            <person name="Probst A.J."/>
            <person name="Ladd B."/>
            <person name="Jarett J.K."/>
            <person name="Geller-Mcgrath D.E."/>
            <person name="Sieber C.M."/>
            <person name="Emerson J.B."/>
            <person name="Anantharaman K."/>
            <person name="Thomas B.C."/>
            <person name="Malmstrom R."/>
            <person name="Stieglmeier M."/>
            <person name="Klingl A."/>
            <person name="Woyke T."/>
            <person name="Ryan C.M."/>
            <person name="Banfield J.F."/>
        </authorList>
    </citation>
    <scope>NUCLEOTIDE SEQUENCE [LARGE SCALE GENOMIC DNA]</scope>
    <source>
        <strain evidence="3">CG23_combo_of_CG06-09_8_20_14_all_37_13</strain>
    </source>
</reference>
<sequence>MSKEQEIKFLLEEVVKLDATDLHLNVGKPPVLRINSKLVPIKESEILTSEHIAELILSLLREDQKAKLQKEREIDFSYNFENRARFRINVYYQKGYLSAALRLIPTKIRTIEELHLPSSLKEFTKPSQGFVLIVGPAGHGKTSVMAALVDIINHTRQAHIITIEDPIEYVFTQDKCIISQREVGIDTKSFHSGLRSMFREDPDVVMIGEMRDPESIAAAVTSAETGHLVFASLHTNTAAQTIDRIIDSFPPYQQNQIKVQLAATLLGIISRRLLPTTKAGLTSACEILIANSAVRNLIREGKTHQIDLVIETSADQGMVSLNKSLIELIKRKEISLETAEKYSSNPLELRNLL</sequence>
<dbReference type="GO" id="GO:0016887">
    <property type="term" value="F:ATP hydrolysis activity"/>
    <property type="evidence" value="ECO:0007669"/>
    <property type="project" value="InterPro"/>
</dbReference>
<dbReference type="Gene3D" id="3.30.450.90">
    <property type="match status" value="1"/>
</dbReference>
<evidence type="ECO:0000313" key="4">
    <source>
        <dbReference type="Proteomes" id="UP000231480"/>
    </source>
</evidence>
<dbReference type="InterPro" id="IPR006321">
    <property type="entry name" value="PilT/PilU"/>
</dbReference>
<dbReference type="AlphaFoldDB" id="A0A2G9YE03"/>
<evidence type="ECO:0000256" key="1">
    <source>
        <dbReference type="ARBA" id="ARBA00006611"/>
    </source>
</evidence>
<dbReference type="CDD" id="cd01131">
    <property type="entry name" value="PilT"/>
    <property type="match status" value="1"/>
</dbReference>
<dbReference type="PANTHER" id="PTHR30486">
    <property type="entry name" value="TWITCHING MOTILITY PROTEIN PILT"/>
    <property type="match status" value="1"/>
</dbReference>
<dbReference type="Gene3D" id="3.40.50.300">
    <property type="entry name" value="P-loop containing nucleotide triphosphate hydrolases"/>
    <property type="match status" value="1"/>
</dbReference>
<proteinExistence type="inferred from homology"/>
<protein>
    <submittedName>
        <fullName evidence="3">Type IV pili twitching motility protein PilT</fullName>
    </submittedName>
</protein>
<organism evidence="3 4">
    <name type="scientific">Candidatus Portnoybacteria bacterium CG23_combo_of_CG06-09_8_20_14_all_37_13</name>
    <dbReference type="NCBI Taxonomy" id="1974819"/>
    <lineage>
        <taxon>Bacteria</taxon>
        <taxon>Candidatus Portnoyibacteriota</taxon>
    </lineage>
</organism>
<gene>
    <name evidence="3" type="ORF">COX44_02495</name>
</gene>
<dbReference type="InterPro" id="IPR001482">
    <property type="entry name" value="T2SS/T4SS_dom"/>
</dbReference>
<comment type="similarity">
    <text evidence="1">Belongs to the GSP E family.</text>
</comment>
<dbReference type="NCBIfam" id="TIGR01420">
    <property type="entry name" value="pilT_fam"/>
    <property type="match status" value="1"/>
</dbReference>
<name>A0A2G9YE03_9BACT</name>
<dbReference type="SUPFAM" id="SSF52540">
    <property type="entry name" value="P-loop containing nucleoside triphosphate hydrolases"/>
    <property type="match status" value="1"/>
</dbReference>
<dbReference type="EMBL" id="PCRH01000056">
    <property type="protein sequence ID" value="PIP16963.1"/>
    <property type="molecule type" value="Genomic_DNA"/>
</dbReference>
<dbReference type="InterPro" id="IPR027417">
    <property type="entry name" value="P-loop_NTPase"/>
</dbReference>
<dbReference type="InterPro" id="IPR050921">
    <property type="entry name" value="T4SS_GSP_E_ATPase"/>
</dbReference>
<feature type="domain" description="Bacterial type II secretion system protein E" evidence="2">
    <location>
        <begin position="5"/>
        <end position="327"/>
    </location>
</feature>
<evidence type="ECO:0000259" key="2">
    <source>
        <dbReference type="Pfam" id="PF00437"/>
    </source>
</evidence>
<comment type="caution">
    <text evidence="3">The sequence shown here is derived from an EMBL/GenBank/DDBJ whole genome shotgun (WGS) entry which is preliminary data.</text>
</comment>
<dbReference type="Pfam" id="PF00437">
    <property type="entry name" value="T2SSE"/>
    <property type="match status" value="1"/>
</dbReference>
<dbReference type="PANTHER" id="PTHR30486:SF16">
    <property type="entry name" value="TWITCHING MOTILITY PROTEIN PILT"/>
    <property type="match status" value="1"/>
</dbReference>
<dbReference type="Proteomes" id="UP000231480">
    <property type="component" value="Unassembled WGS sequence"/>
</dbReference>
<dbReference type="GO" id="GO:0005524">
    <property type="term" value="F:ATP binding"/>
    <property type="evidence" value="ECO:0007669"/>
    <property type="project" value="InterPro"/>
</dbReference>
<accession>A0A2G9YE03</accession>
<evidence type="ECO:0000313" key="3">
    <source>
        <dbReference type="EMBL" id="PIP16963.1"/>
    </source>
</evidence>